<dbReference type="SUPFAM" id="SSF57667">
    <property type="entry name" value="beta-beta-alpha zinc fingers"/>
    <property type="match status" value="1"/>
</dbReference>
<dbReference type="AlphaFoldDB" id="A0AAV9IF32"/>
<dbReference type="InterPro" id="IPR013085">
    <property type="entry name" value="U1-CZ_Znf_C2H2"/>
</dbReference>
<comment type="caution">
    <text evidence="9">The sequence shown here is derived from an EMBL/GenBank/DDBJ whole genome shotgun (WGS) entry which is preliminary data.</text>
</comment>
<feature type="domain" description="Matrin-type" evidence="8">
    <location>
        <begin position="4"/>
        <end position="36"/>
    </location>
</feature>
<dbReference type="SMART" id="SM00451">
    <property type="entry name" value="ZnF_U1"/>
    <property type="match status" value="1"/>
</dbReference>
<comment type="subcellular location">
    <subcellularLocation>
        <location evidence="1">Nucleus</location>
    </subcellularLocation>
</comment>
<sequence>MGKYYCDYCDVYLTHDSPAVRKQHNDGNRHRMNFAEYYRQFIGASLQQQIDAVVYDFERRVALGLVVPTYGFATTVQSSSTLPGGFNPLFTQYETFTPAYYTGSAVVYPPTMAAPAAPQPPTHQPERQE</sequence>
<dbReference type="GO" id="GO:0000395">
    <property type="term" value="P:mRNA 5'-splice site recognition"/>
    <property type="evidence" value="ECO:0007669"/>
    <property type="project" value="InterPro"/>
</dbReference>
<keyword evidence="4" id="KW-0862">Zinc</keyword>
<dbReference type="InterPro" id="IPR036236">
    <property type="entry name" value="Znf_C2H2_sf"/>
</dbReference>
<accession>A0AAV9IF32</accession>
<dbReference type="GO" id="GO:0030627">
    <property type="term" value="F:pre-mRNA 5'-splice site binding"/>
    <property type="evidence" value="ECO:0007669"/>
    <property type="project" value="InterPro"/>
</dbReference>
<keyword evidence="7" id="KW-0687">Ribonucleoprotein</keyword>
<dbReference type="EMBL" id="JANCYU010000035">
    <property type="protein sequence ID" value="KAK4525980.1"/>
    <property type="molecule type" value="Genomic_DNA"/>
</dbReference>
<evidence type="ECO:0000313" key="9">
    <source>
        <dbReference type="EMBL" id="KAK4525980.1"/>
    </source>
</evidence>
<dbReference type="InterPro" id="IPR003604">
    <property type="entry name" value="Matrin/U1-like-C_Znf_C2H2"/>
</dbReference>
<evidence type="ECO:0000259" key="8">
    <source>
        <dbReference type="PROSITE" id="PS50171"/>
    </source>
</evidence>
<dbReference type="Proteomes" id="UP001300502">
    <property type="component" value="Unassembled WGS sequence"/>
</dbReference>
<dbReference type="PANTHER" id="PTHR31148:SF1">
    <property type="entry name" value="U1 SMALL NUCLEAR RIBONUCLEOPROTEIN C"/>
    <property type="match status" value="1"/>
</dbReference>
<dbReference type="InterPro" id="IPR000690">
    <property type="entry name" value="Matrin/U1-C_Znf_C2H2"/>
</dbReference>
<evidence type="ECO:0000256" key="4">
    <source>
        <dbReference type="ARBA" id="ARBA00022833"/>
    </source>
</evidence>
<organism evidence="9 10">
    <name type="scientific">Galdieria yellowstonensis</name>
    <dbReference type="NCBI Taxonomy" id="3028027"/>
    <lineage>
        <taxon>Eukaryota</taxon>
        <taxon>Rhodophyta</taxon>
        <taxon>Bangiophyceae</taxon>
        <taxon>Galdieriales</taxon>
        <taxon>Galdieriaceae</taxon>
        <taxon>Galdieria</taxon>
    </lineage>
</organism>
<evidence type="ECO:0000256" key="5">
    <source>
        <dbReference type="ARBA" id="ARBA00022884"/>
    </source>
</evidence>
<evidence type="ECO:0000256" key="7">
    <source>
        <dbReference type="ARBA" id="ARBA00023274"/>
    </source>
</evidence>
<keyword evidence="3" id="KW-0863">Zinc-finger</keyword>
<dbReference type="PANTHER" id="PTHR31148">
    <property type="entry name" value="U1 SMALL NUCLEAR RIBONUCLEOPROTEIN C"/>
    <property type="match status" value="1"/>
</dbReference>
<evidence type="ECO:0000256" key="3">
    <source>
        <dbReference type="ARBA" id="ARBA00022771"/>
    </source>
</evidence>
<evidence type="ECO:0000256" key="2">
    <source>
        <dbReference type="ARBA" id="ARBA00022723"/>
    </source>
</evidence>
<name>A0AAV9IF32_9RHOD</name>
<keyword evidence="6" id="KW-0539">Nucleus</keyword>
<dbReference type="PROSITE" id="PS50171">
    <property type="entry name" value="ZF_MATRIN"/>
    <property type="match status" value="1"/>
</dbReference>
<evidence type="ECO:0000256" key="1">
    <source>
        <dbReference type="ARBA" id="ARBA00004123"/>
    </source>
</evidence>
<reference evidence="9 10" key="1">
    <citation type="submission" date="2022-07" db="EMBL/GenBank/DDBJ databases">
        <title>Genome-wide signatures of adaptation to extreme environments.</title>
        <authorList>
            <person name="Cho C.H."/>
            <person name="Yoon H.S."/>
        </authorList>
    </citation>
    <scope>NUCLEOTIDE SEQUENCE [LARGE SCALE GENOMIC DNA]</scope>
    <source>
        <strain evidence="9 10">108.79 E11</strain>
    </source>
</reference>
<proteinExistence type="predicted"/>
<dbReference type="InterPro" id="IPR017340">
    <property type="entry name" value="U1_snRNP-C"/>
</dbReference>
<keyword evidence="10" id="KW-1185">Reference proteome</keyword>
<dbReference type="Gene3D" id="3.30.160.60">
    <property type="entry name" value="Classic Zinc Finger"/>
    <property type="match status" value="1"/>
</dbReference>
<dbReference type="PIRSF" id="PIRSF037969">
    <property type="entry name" value="U1_snRNP-C"/>
    <property type="match status" value="1"/>
</dbReference>
<keyword evidence="5" id="KW-0694">RNA-binding</keyword>
<protein>
    <recommendedName>
        <fullName evidence="8">Matrin-type domain-containing protein</fullName>
    </recommendedName>
</protein>
<evidence type="ECO:0000313" key="10">
    <source>
        <dbReference type="Proteomes" id="UP001300502"/>
    </source>
</evidence>
<keyword evidence="2" id="KW-0479">Metal-binding</keyword>
<dbReference type="GO" id="GO:0005685">
    <property type="term" value="C:U1 snRNP"/>
    <property type="evidence" value="ECO:0007669"/>
    <property type="project" value="InterPro"/>
</dbReference>
<dbReference type="Pfam" id="PF06220">
    <property type="entry name" value="zf-U1"/>
    <property type="match status" value="1"/>
</dbReference>
<gene>
    <name evidence="9" type="ORF">GAYE_SCF18G3889</name>
</gene>
<dbReference type="GO" id="GO:0008270">
    <property type="term" value="F:zinc ion binding"/>
    <property type="evidence" value="ECO:0007669"/>
    <property type="project" value="UniProtKB-KW"/>
</dbReference>
<evidence type="ECO:0000256" key="6">
    <source>
        <dbReference type="ARBA" id="ARBA00023242"/>
    </source>
</evidence>